<dbReference type="Proteomes" id="UP001497480">
    <property type="component" value="Unassembled WGS sequence"/>
</dbReference>
<name>A0AAV1YDJ2_LUPLU</name>
<evidence type="ECO:0000313" key="2">
    <source>
        <dbReference type="Proteomes" id="UP001497480"/>
    </source>
</evidence>
<protein>
    <submittedName>
        <fullName evidence="1">Uncharacterized protein</fullName>
    </submittedName>
</protein>
<gene>
    <name evidence="1" type="ORF">LLUT_LOCUS33063</name>
</gene>
<reference evidence="1 2" key="1">
    <citation type="submission" date="2024-03" db="EMBL/GenBank/DDBJ databases">
        <authorList>
            <person name="Martinez-Hernandez J."/>
        </authorList>
    </citation>
    <scope>NUCLEOTIDE SEQUENCE [LARGE SCALE GENOMIC DNA]</scope>
</reference>
<evidence type="ECO:0000313" key="1">
    <source>
        <dbReference type="EMBL" id="CAL0332003.1"/>
    </source>
</evidence>
<accession>A0AAV1YDJ2</accession>
<dbReference type="AlphaFoldDB" id="A0AAV1YDJ2"/>
<keyword evidence="2" id="KW-1185">Reference proteome</keyword>
<proteinExistence type="predicted"/>
<organism evidence="1 2">
    <name type="scientific">Lupinus luteus</name>
    <name type="common">European yellow lupine</name>
    <dbReference type="NCBI Taxonomy" id="3873"/>
    <lineage>
        <taxon>Eukaryota</taxon>
        <taxon>Viridiplantae</taxon>
        <taxon>Streptophyta</taxon>
        <taxon>Embryophyta</taxon>
        <taxon>Tracheophyta</taxon>
        <taxon>Spermatophyta</taxon>
        <taxon>Magnoliopsida</taxon>
        <taxon>eudicotyledons</taxon>
        <taxon>Gunneridae</taxon>
        <taxon>Pentapetalae</taxon>
        <taxon>rosids</taxon>
        <taxon>fabids</taxon>
        <taxon>Fabales</taxon>
        <taxon>Fabaceae</taxon>
        <taxon>Papilionoideae</taxon>
        <taxon>50 kb inversion clade</taxon>
        <taxon>genistoids sensu lato</taxon>
        <taxon>core genistoids</taxon>
        <taxon>Genisteae</taxon>
        <taxon>Lupinus</taxon>
    </lineage>
</organism>
<sequence length="102" mass="12073">MDILSLFVIQTQLQNYKFFAYPVHLTLVMLDDFKQLAAICRLVQQTSSNLGQTMKFPGTFFFFCLKLSAFEKNVGHQYEVKIYLRGQFYFYFFTDSHNSCLH</sequence>
<dbReference type="EMBL" id="CAXHTB010000023">
    <property type="protein sequence ID" value="CAL0332003.1"/>
    <property type="molecule type" value="Genomic_DNA"/>
</dbReference>
<comment type="caution">
    <text evidence="1">The sequence shown here is derived from an EMBL/GenBank/DDBJ whole genome shotgun (WGS) entry which is preliminary data.</text>
</comment>